<accession>A0ABT8D3I4</accession>
<comment type="caution">
    <text evidence="1">The sequence shown here is derived from an EMBL/GenBank/DDBJ whole genome shotgun (WGS) entry which is preliminary data.</text>
</comment>
<organism evidence="1 2">
    <name type="scientific">Paracoccus cavernae</name>
    <dbReference type="NCBI Taxonomy" id="1571207"/>
    <lineage>
        <taxon>Bacteria</taxon>
        <taxon>Pseudomonadati</taxon>
        <taxon>Pseudomonadota</taxon>
        <taxon>Alphaproteobacteria</taxon>
        <taxon>Rhodobacterales</taxon>
        <taxon>Paracoccaceae</taxon>
        <taxon>Paracoccus</taxon>
    </lineage>
</organism>
<keyword evidence="2" id="KW-1185">Reference proteome</keyword>
<sequence length="115" mass="13065">MVLPVFSPLPLPTGGKRLRQFIRARLIRGQICTKGYHMWTRTKESAVDNPQNGGWIIRFNDQDIGRVSYAPERPGVEPWAWCVHDVPMTRGRAWTEEAALNAIREAHELKTATAV</sequence>
<dbReference type="Proteomes" id="UP001243846">
    <property type="component" value="Unassembled WGS sequence"/>
</dbReference>
<dbReference type="EMBL" id="JAUFRC010000001">
    <property type="protein sequence ID" value="MDN3711334.1"/>
    <property type="molecule type" value="Genomic_DNA"/>
</dbReference>
<name>A0ABT8D3I4_9RHOB</name>
<protein>
    <submittedName>
        <fullName evidence="1">Uncharacterized protein</fullName>
    </submittedName>
</protein>
<evidence type="ECO:0000313" key="2">
    <source>
        <dbReference type="Proteomes" id="UP001243846"/>
    </source>
</evidence>
<proteinExistence type="predicted"/>
<evidence type="ECO:0000313" key="1">
    <source>
        <dbReference type="EMBL" id="MDN3711334.1"/>
    </source>
</evidence>
<reference evidence="2" key="1">
    <citation type="journal article" date="2019" name="Int. J. Syst. Evol. Microbiol.">
        <title>The Global Catalogue of Microorganisms (GCM) 10K type strain sequencing project: providing services to taxonomists for standard genome sequencing and annotation.</title>
        <authorList>
            <consortium name="The Broad Institute Genomics Platform"/>
            <consortium name="The Broad Institute Genome Sequencing Center for Infectious Disease"/>
            <person name="Wu L."/>
            <person name="Ma J."/>
        </authorList>
    </citation>
    <scope>NUCLEOTIDE SEQUENCE [LARGE SCALE GENOMIC DNA]</scope>
    <source>
        <strain evidence="2">CECT 8482</strain>
    </source>
</reference>
<gene>
    <name evidence="1" type="ORF">QWZ10_04890</name>
</gene>